<dbReference type="AlphaFoldDB" id="X0YQ02"/>
<dbReference type="EMBL" id="BARS01055965">
    <property type="protein sequence ID" value="GAG50503.1"/>
    <property type="molecule type" value="Genomic_DNA"/>
</dbReference>
<reference evidence="1" key="1">
    <citation type="journal article" date="2014" name="Front. Microbiol.">
        <title>High frequency of phylogenetically diverse reductive dehalogenase-homologous genes in deep subseafloor sedimentary metagenomes.</title>
        <authorList>
            <person name="Kawai M."/>
            <person name="Futagami T."/>
            <person name="Toyoda A."/>
            <person name="Takaki Y."/>
            <person name="Nishi S."/>
            <person name="Hori S."/>
            <person name="Arai W."/>
            <person name="Tsubouchi T."/>
            <person name="Morono Y."/>
            <person name="Uchiyama I."/>
            <person name="Ito T."/>
            <person name="Fujiyama A."/>
            <person name="Inagaki F."/>
            <person name="Takami H."/>
        </authorList>
    </citation>
    <scope>NUCLEOTIDE SEQUENCE</scope>
    <source>
        <strain evidence="1">Expedition CK06-06</strain>
    </source>
</reference>
<name>X0YQ02_9ZZZZ</name>
<feature type="non-terminal residue" evidence="1">
    <location>
        <position position="57"/>
    </location>
</feature>
<proteinExistence type="predicted"/>
<comment type="caution">
    <text evidence="1">The sequence shown here is derived from an EMBL/GenBank/DDBJ whole genome shotgun (WGS) entry which is preliminary data.</text>
</comment>
<protein>
    <submittedName>
        <fullName evidence="1">Uncharacterized protein</fullName>
    </submittedName>
</protein>
<gene>
    <name evidence="1" type="ORF">S01H1_82543</name>
</gene>
<sequence>MYIGTKGADRNVWSAAGGSDRRVVPRRLLALSLPKGGLARIPMYIGMTLLFVINNPP</sequence>
<evidence type="ECO:0000313" key="1">
    <source>
        <dbReference type="EMBL" id="GAG50503.1"/>
    </source>
</evidence>
<organism evidence="1">
    <name type="scientific">marine sediment metagenome</name>
    <dbReference type="NCBI Taxonomy" id="412755"/>
    <lineage>
        <taxon>unclassified sequences</taxon>
        <taxon>metagenomes</taxon>
        <taxon>ecological metagenomes</taxon>
    </lineage>
</organism>
<accession>X0YQ02</accession>